<feature type="compositionally biased region" description="Low complexity" evidence="1">
    <location>
        <begin position="80"/>
        <end position="92"/>
    </location>
</feature>
<evidence type="ECO:0008006" key="5">
    <source>
        <dbReference type="Google" id="ProtNLM"/>
    </source>
</evidence>
<feature type="region of interest" description="Disordered" evidence="1">
    <location>
        <begin position="1"/>
        <end position="39"/>
    </location>
</feature>
<dbReference type="SUPFAM" id="SSF57667">
    <property type="entry name" value="beta-beta-alpha zinc fingers"/>
    <property type="match status" value="2"/>
</dbReference>
<sequence length="254" mass="27509">MMLEAKPHPNLSGAKRKAETSSAGVTSELPPFGLKKRPKEEWSCALCQVSSSSERVLNEHLQGRRHKAKEAGLRAQRMGKSASSTPLPKKTTKPSKLIITTAFATSGPEAKVVKKSLQQNEIGGGSDKNKSAKDYEKTNGTTTEQGADKTAELNKEKVFKFWCEMCQIGAYSQVVMENHQKGKKHKAQLQKLVKTHGVVTMAASGATHKAQNTDLVAEEANKSDATQKAEVAAADVMAKEANKKIPEIVVLDLD</sequence>
<dbReference type="Pfam" id="PF12874">
    <property type="entry name" value="zf-met"/>
    <property type="match status" value="2"/>
</dbReference>
<dbReference type="AlphaFoldDB" id="A0A2N9FX69"/>
<reference evidence="4" key="1">
    <citation type="submission" date="2018-02" db="EMBL/GenBank/DDBJ databases">
        <authorList>
            <person name="Cohen D.B."/>
            <person name="Kent A.D."/>
        </authorList>
    </citation>
    <scope>NUCLEOTIDE SEQUENCE</scope>
</reference>
<dbReference type="InterPro" id="IPR003604">
    <property type="entry name" value="Matrin/U1-like-C_Znf_C2H2"/>
</dbReference>
<gene>
    <name evidence="4" type="ORF">FSB_LOCUS19617</name>
</gene>
<dbReference type="SMART" id="SM00451">
    <property type="entry name" value="ZnF_U1"/>
    <property type="match status" value="2"/>
</dbReference>
<dbReference type="PANTHER" id="PTHR47487">
    <property type="entry name" value="OS06G0651300 PROTEIN-RELATED"/>
    <property type="match status" value="1"/>
</dbReference>
<feature type="domain" description="C2H2-type" evidence="2">
    <location>
        <begin position="161"/>
        <end position="185"/>
    </location>
</feature>
<dbReference type="Gene3D" id="3.30.160.60">
    <property type="entry name" value="Classic Zinc Finger"/>
    <property type="match status" value="2"/>
</dbReference>
<dbReference type="GO" id="GO:0003676">
    <property type="term" value="F:nucleic acid binding"/>
    <property type="evidence" value="ECO:0007669"/>
    <property type="project" value="InterPro"/>
</dbReference>
<dbReference type="InterPro" id="IPR013087">
    <property type="entry name" value="Znf_C2H2_type"/>
</dbReference>
<feature type="domain" description="U1-type" evidence="3">
    <location>
        <begin position="158"/>
        <end position="192"/>
    </location>
</feature>
<protein>
    <recommendedName>
        <fullName evidence="5">U1-type domain-containing protein</fullName>
    </recommendedName>
</protein>
<accession>A0A2N9FX69</accession>
<feature type="compositionally biased region" description="Basic and acidic residues" evidence="1">
    <location>
        <begin position="127"/>
        <end position="137"/>
    </location>
</feature>
<feature type="domain" description="C2H2-type" evidence="2">
    <location>
        <begin position="42"/>
        <end position="66"/>
    </location>
</feature>
<evidence type="ECO:0000256" key="1">
    <source>
        <dbReference type="SAM" id="MobiDB-lite"/>
    </source>
</evidence>
<dbReference type="InterPro" id="IPR036236">
    <property type="entry name" value="Znf_C2H2_sf"/>
</dbReference>
<name>A0A2N9FX69_FAGSY</name>
<evidence type="ECO:0000259" key="3">
    <source>
        <dbReference type="SMART" id="SM00451"/>
    </source>
</evidence>
<dbReference type="EMBL" id="OIVN01001247">
    <property type="protein sequence ID" value="SPC91735.1"/>
    <property type="molecule type" value="Genomic_DNA"/>
</dbReference>
<dbReference type="GO" id="GO:0008270">
    <property type="term" value="F:zinc ion binding"/>
    <property type="evidence" value="ECO:0007669"/>
    <property type="project" value="InterPro"/>
</dbReference>
<dbReference type="SMART" id="SM00355">
    <property type="entry name" value="ZnF_C2H2"/>
    <property type="match status" value="2"/>
</dbReference>
<evidence type="ECO:0000259" key="2">
    <source>
        <dbReference type="SMART" id="SM00355"/>
    </source>
</evidence>
<feature type="region of interest" description="Disordered" evidence="1">
    <location>
        <begin position="116"/>
        <end position="148"/>
    </location>
</feature>
<proteinExistence type="predicted"/>
<evidence type="ECO:0000313" key="4">
    <source>
        <dbReference type="EMBL" id="SPC91735.1"/>
    </source>
</evidence>
<feature type="domain" description="U1-type" evidence="3">
    <location>
        <begin position="39"/>
        <end position="73"/>
    </location>
</feature>
<feature type="region of interest" description="Disordered" evidence="1">
    <location>
        <begin position="58"/>
        <end position="92"/>
    </location>
</feature>
<dbReference type="PANTHER" id="PTHR47487:SF8">
    <property type="entry name" value="OS08G0270900 PROTEIN"/>
    <property type="match status" value="1"/>
</dbReference>
<organism evidence="4">
    <name type="scientific">Fagus sylvatica</name>
    <name type="common">Beechnut</name>
    <dbReference type="NCBI Taxonomy" id="28930"/>
    <lineage>
        <taxon>Eukaryota</taxon>
        <taxon>Viridiplantae</taxon>
        <taxon>Streptophyta</taxon>
        <taxon>Embryophyta</taxon>
        <taxon>Tracheophyta</taxon>
        <taxon>Spermatophyta</taxon>
        <taxon>Magnoliopsida</taxon>
        <taxon>eudicotyledons</taxon>
        <taxon>Gunneridae</taxon>
        <taxon>Pentapetalae</taxon>
        <taxon>rosids</taxon>
        <taxon>fabids</taxon>
        <taxon>Fagales</taxon>
        <taxon>Fagaceae</taxon>
        <taxon>Fagus</taxon>
    </lineage>
</organism>